<dbReference type="PANTHER" id="PTHR32305:SF15">
    <property type="entry name" value="PROTEIN RHSA-RELATED"/>
    <property type="match status" value="1"/>
</dbReference>
<reference evidence="4" key="1">
    <citation type="submission" date="2024-01" db="EMBL/GenBank/DDBJ databases">
        <title>Bank of Algae and Cyanobacteria of the Azores (BACA) strain genomes.</title>
        <authorList>
            <person name="Luz R."/>
            <person name="Cordeiro R."/>
            <person name="Fonseca A."/>
            <person name="Goncalves V."/>
        </authorList>
    </citation>
    <scope>NUCLEOTIDE SEQUENCE</scope>
    <source>
        <strain evidence="4">BACA0141</strain>
    </source>
</reference>
<sequence length="546" mass="58935">MSGINRFASTDQSVPVVNSNLTFDLASKLTALTHVRNATTINSNGLTYDAAARVTQLMTVDGSSGYGYDATSQLTAATHSYQTSEVFSYDALGNRTGYVTTANNRLQSDGTFTYLYDDEGNRTQRTRISTGEVTSYTWDYRNRLTGVDTKNNSGILIRSVSYKYDIFDRRIAKTVDLDGAGAGAAVTERYVYDRDHIMLVFVGSTLKERYLYGANLDQVLAVETTQVSWTLSDYLGTVRDLVSSAGVVQNHIKYDSFGNITGQSAPTMKSRFGFTGREFDSETGLYYYRSRYYDPVVGRFICEDRISFAGGDTNLYRYVGNSATNGTDPWGFTAGSKNDPNIGDLIWAAIVGLVGAAASGLGGLFQGNPPAPAPAPTTTSTTSPSPIPSASPTPSFTPRPLPTKIPLPDPVTGGLNSLGDALSGGAKKYIECQDQGKEKMTCKDAYPNLIPCTDLPGQYSWPDANFAANVLAPNGYRENAVIADKGPCGQSPAENPKRYTLGYHYNVKKRNGNQAGSVGQCECCEENGGDPKPSKRGAILRSQAKR</sequence>
<dbReference type="NCBIfam" id="TIGR03696">
    <property type="entry name" value="Rhs_assc_core"/>
    <property type="match status" value="1"/>
</dbReference>
<evidence type="ECO:0000313" key="5">
    <source>
        <dbReference type="Proteomes" id="UP001333818"/>
    </source>
</evidence>
<evidence type="ECO:0000256" key="2">
    <source>
        <dbReference type="SAM" id="MobiDB-lite"/>
    </source>
</evidence>
<feature type="region of interest" description="Disordered" evidence="2">
    <location>
        <begin position="368"/>
        <end position="418"/>
    </location>
</feature>
<protein>
    <submittedName>
        <fullName evidence="4">RHS repeat-associated core domain-containing protein</fullName>
    </submittedName>
</protein>
<keyword evidence="5" id="KW-1185">Reference proteome</keyword>
<dbReference type="EMBL" id="JAZBJZ010000222">
    <property type="protein sequence ID" value="MEE3720056.1"/>
    <property type="molecule type" value="Genomic_DNA"/>
</dbReference>
<dbReference type="RefSeq" id="WP_330486496.1">
    <property type="nucleotide sequence ID" value="NZ_JAZBJZ010000222.1"/>
</dbReference>
<dbReference type="AlphaFoldDB" id="A0AAW9Q4H3"/>
<dbReference type="Gene3D" id="2.180.10.10">
    <property type="entry name" value="RHS repeat-associated core"/>
    <property type="match status" value="1"/>
</dbReference>
<dbReference type="InterPro" id="IPR050708">
    <property type="entry name" value="T6SS_VgrG/RHS"/>
</dbReference>
<evidence type="ECO:0000259" key="3">
    <source>
        <dbReference type="Pfam" id="PF25023"/>
    </source>
</evidence>
<dbReference type="Proteomes" id="UP001333818">
    <property type="component" value="Unassembled WGS sequence"/>
</dbReference>
<dbReference type="PANTHER" id="PTHR32305">
    <property type="match status" value="1"/>
</dbReference>
<evidence type="ECO:0000256" key="1">
    <source>
        <dbReference type="ARBA" id="ARBA00022737"/>
    </source>
</evidence>
<gene>
    <name evidence="4" type="ORF">V2H45_25285</name>
</gene>
<feature type="region of interest" description="Disordered" evidence="2">
    <location>
        <begin position="524"/>
        <end position="546"/>
    </location>
</feature>
<accession>A0AAW9Q4H3</accession>
<keyword evidence="1" id="KW-0677">Repeat</keyword>
<comment type="caution">
    <text evidence="4">The sequence shown here is derived from an EMBL/GenBank/DDBJ whole genome shotgun (WGS) entry which is preliminary data.</text>
</comment>
<feature type="domain" description="Teneurin-like YD-shell" evidence="3">
    <location>
        <begin position="15"/>
        <end position="304"/>
    </location>
</feature>
<feature type="compositionally biased region" description="Pro residues" evidence="2">
    <location>
        <begin position="385"/>
        <end position="409"/>
    </location>
</feature>
<proteinExistence type="predicted"/>
<evidence type="ECO:0000313" key="4">
    <source>
        <dbReference type="EMBL" id="MEE3720056.1"/>
    </source>
</evidence>
<dbReference type="Pfam" id="PF25023">
    <property type="entry name" value="TEN_YD-shell"/>
    <property type="match status" value="1"/>
</dbReference>
<organism evidence="4 5">
    <name type="scientific">Tumidithrix elongata BACA0141</name>
    <dbReference type="NCBI Taxonomy" id="2716417"/>
    <lineage>
        <taxon>Bacteria</taxon>
        <taxon>Bacillati</taxon>
        <taxon>Cyanobacteriota</taxon>
        <taxon>Cyanophyceae</taxon>
        <taxon>Pseudanabaenales</taxon>
        <taxon>Pseudanabaenaceae</taxon>
        <taxon>Tumidithrix</taxon>
        <taxon>Tumidithrix elongata</taxon>
    </lineage>
</organism>
<name>A0AAW9Q4H3_9CYAN</name>
<dbReference type="InterPro" id="IPR022385">
    <property type="entry name" value="Rhs_assc_core"/>
</dbReference>
<dbReference type="InterPro" id="IPR056823">
    <property type="entry name" value="TEN-like_YD-shell"/>
</dbReference>